<keyword evidence="11" id="KW-1185">Reference proteome</keyword>
<organism evidence="10 11">
    <name type="scientific">Thermobifida alba</name>
    <name type="common">Thermomonospora alba</name>
    <dbReference type="NCBI Taxonomy" id="53522"/>
    <lineage>
        <taxon>Bacteria</taxon>
        <taxon>Bacillati</taxon>
        <taxon>Actinomycetota</taxon>
        <taxon>Actinomycetes</taxon>
        <taxon>Streptosporangiales</taxon>
        <taxon>Nocardiopsidaceae</taxon>
        <taxon>Thermobifida</taxon>
    </lineage>
</organism>
<dbReference type="PANTHER" id="PTHR30151">
    <property type="entry name" value="ALKANE SULFONATE ABC TRANSPORTER-RELATED, MEMBRANE SUBUNIT"/>
    <property type="match status" value="1"/>
</dbReference>
<dbReference type="EMBL" id="CP051627">
    <property type="protein sequence ID" value="UPT20483.1"/>
    <property type="molecule type" value="Genomic_DNA"/>
</dbReference>
<sequence length="282" mass="30564">MTTVTETTRPTPPPATESTPAKKSARRPRFWQTRPFAITARTLICIAFLILWETASRREWVDPTLFGMPSGVWTAMVEYLPSERSLASLEATGAAVGLSFVIGAASGTLAGLILGLSPVVNSIFGPFLAPINSVPRIALAPLFIAWFGLTMTSKVVLAVSIVFFILAENARSAVWSVDADLMTMARVVGLKRAALLWKVVLPSAVPTMFAGLRLTFTYALLGVVASEMVAATGGLGQDIVLYSSSYQINTVFAILVELMVIAIVVNWIFNLLERRLLVWQET</sequence>
<keyword evidence="6 7" id="KW-0472">Membrane</keyword>
<evidence type="ECO:0000256" key="1">
    <source>
        <dbReference type="ARBA" id="ARBA00004651"/>
    </source>
</evidence>
<comment type="similarity">
    <text evidence="7">Belongs to the binding-protein-dependent transport system permease family.</text>
</comment>
<evidence type="ECO:0000313" key="10">
    <source>
        <dbReference type="EMBL" id="UPT20483.1"/>
    </source>
</evidence>
<evidence type="ECO:0000256" key="7">
    <source>
        <dbReference type="RuleBase" id="RU363032"/>
    </source>
</evidence>
<dbReference type="PANTHER" id="PTHR30151:SF20">
    <property type="entry name" value="ABC TRANSPORTER PERMEASE PROTEIN HI_0355-RELATED"/>
    <property type="match status" value="1"/>
</dbReference>
<evidence type="ECO:0000256" key="6">
    <source>
        <dbReference type="ARBA" id="ARBA00023136"/>
    </source>
</evidence>
<feature type="transmembrane region" description="Helical" evidence="7">
    <location>
        <begin position="137"/>
        <end position="166"/>
    </location>
</feature>
<dbReference type="CDD" id="cd06261">
    <property type="entry name" value="TM_PBP2"/>
    <property type="match status" value="1"/>
</dbReference>
<protein>
    <submittedName>
        <fullName evidence="10">ABC transporter permease</fullName>
    </submittedName>
</protein>
<feature type="domain" description="ABC transmembrane type-1" evidence="9">
    <location>
        <begin position="85"/>
        <end position="269"/>
    </location>
</feature>
<accession>A0ABY4L1X7</accession>
<keyword evidence="3" id="KW-1003">Cell membrane</keyword>
<name>A0ABY4L1X7_THEAE</name>
<evidence type="ECO:0000259" key="9">
    <source>
        <dbReference type="PROSITE" id="PS50928"/>
    </source>
</evidence>
<keyword evidence="5 7" id="KW-1133">Transmembrane helix</keyword>
<keyword evidence="2 7" id="KW-0813">Transport</keyword>
<evidence type="ECO:0000256" key="5">
    <source>
        <dbReference type="ARBA" id="ARBA00022989"/>
    </source>
</evidence>
<feature type="transmembrane region" description="Helical" evidence="7">
    <location>
        <begin position="93"/>
        <end position="117"/>
    </location>
</feature>
<dbReference type="Proteomes" id="UP000832041">
    <property type="component" value="Chromosome"/>
</dbReference>
<comment type="subcellular location">
    <subcellularLocation>
        <location evidence="1 7">Cell membrane</location>
        <topology evidence="1 7">Multi-pass membrane protein</topology>
    </subcellularLocation>
</comment>
<keyword evidence="4 7" id="KW-0812">Transmembrane</keyword>
<evidence type="ECO:0000256" key="4">
    <source>
        <dbReference type="ARBA" id="ARBA00022692"/>
    </source>
</evidence>
<feature type="transmembrane region" description="Helical" evidence="7">
    <location>
        <begin position="248"/>
        <end position="269"/>
    </location>
</feature>
<dbReference type="Gene3D" id="1.10.3720.10">
    <property type="entry name" value="MetI-like"/>
    <property type="match status" value="1"/>
</dbReference>
<dbReference type="InterPro" id="IPR000515">
    <property type="entry name" value="MetI-like"/>
</dbReference>
<evidence type="ECO:0000256" key="8">
    <source>
        <dbReference type="SAM" id="MobiDB-lite"/>
    </source>
</evidence>
<dbReference type="PROSITE" id="PS50928">
    <property type="entry name" value="ABC_TM1"/>
    <property type="match status" value="1"/>
</dbReference>
<evidence type="ECO:0000256" key="2">
    <source>
        <dbReference type="ARBA" id="ARBA00022448"/>
    </source>
</evidence>
<evidence type="ECO:0000313" key="11">
    <source>
        <dbReference type="Proteomes" id="UP000832041"/>
    </source>
</evidence>
<evidence type="ECO:0000256" key="3">
    <source>
        <dbReference type="ARBA" id="ARBA00022475"/>
    </source>
</evidence>
<dbReference type="RefSeq" id="WP_248592740.1">
    <property type="nucleotide sequence ID" value="NZ_BAABEB010000012.1"/>
</dbReference>
<dbReference type="InterPro" id="IPR035906">
    <property type="entry name" value="MetI-like_sf"/>
</dbReference>
<gene>
    <name evidence="10" type="ORF">FOF52_05445</name>
</gene>
<dbReference type="SUPFAM" id="SSF161098">
    <property type="entry name" value="MetI-like"/>
    <property type="match status" value="1"/>
</dbReference>
<feature type="transmembrane region" description="Helical" evidence="7">
    <location>
        <begin position="194"/>
        <end position="212"/>
    </location>
</feature>
<proteinExistence type="inferred from homology"/>
<reference evidence="10 11" key="1">
    <citation type="submission" date="2020-04" db="EMBL/GenBank/DDBJ databases">
        <title>Thermobifida alba genome sequencing and assembly.</title>
        <authorList>
            <person name="Luzics S."/>
            <person name="Horvath B."/>
            <person name="Nagy I."/>
            <person name="Toth A."/>
            <person name="Nagy I."/>
            <person name="Kukolya J."/>
        </authorList>
    </citation>
    <scope>NUCLEOTIDE SEQUENCE [LARGE SCALE GENOMIC DNA]</scope>
    <source>
        <strain evidence="10 11">DSM 43795</strain>
    </source>
</reference>
<dbReference type="Pfam" id="PF00528">
    <property type="entry name" value="BPD_transp_1"/>
    <property type="match status" value="1"/>
</dbReference>
<feature type="region of interest" description="Disordered" evidence="8">
    <location>
        <begin position="1"/>
        <end position="28"/>
    </location>
</feature>